<evidence type="ECO:0000256" key="5">
    <source>
        <dbReference type="ARBA" id="ARBA00022692"/>
    </source>
</evidence>
<keyword evidence="6 11" id="KW-0378">Hydrolase</keyword>
<evidence type="ECO:0000256" key="4">
    <source>
        <dbReference type="ARBA" id="ARBA00022670"/>
    </source>
</evidence>
<comment type="caution">
    <text evidence="13">The sequence shown here is derived from an EMBL/GenBank/DDBJ whole genome shotgun (WGS) entry which is preliminary data.</text>
</comment>
<dbReference type="InterPro" id="IPR041489">
    <property type="entry name" value="PDZ_6"/>
</dbReference>
<dbReference type="Pfam" id="PF02163">
    <property type="entry name" value="Peptidase_M50"/>
    <property type="match status" value="1"/>
</dbReference>
<evidence type="ECO:0000256" key="1">
    <source>
        <dbReference type="ARBA" id="ARBA00001947"/>
    </source>
</evidence>
<dbReference type="GO" id="GO:0004222">
    <property type="term" value="F:metalloendopeptidase activity"/>
    <property type="evidence" value="ECO:0007669"/>
    <property type="project" value="InterPro"/>
</dbReference>
<evidence type="ECO:0000313" key="13">
    <source>
        <dbReference type="EMBL" id="MQY45587.1"/>
    </source>
</evidence>
<keyword evidence="4 13" id="KW-0645">Protease</keyword>
<name>A0A6A8A6V5_9HYPH</name>
<evidence type="ECO:0000256" key="7">
    <source>
        <dbReference type="ARBA" id="ARBA00022833"/>
    </source>
</evidence>
<dbReference type="GO" id="GO:0006508">
    <property type="term" value="P:proteolysis"/>
    <property type="evidence" value="ECO:0007669"/>
    <property type="project" value="UniProtKB-KW"/>
</dbReference>
<keyword evidence="7 11" id="KW-0862">Zinc</keyword>
<dbReference type="CDD" id="cd06163">
    <property type="entry name" value="S2P-M50_PDZ_RseP-like"/>
    <property type="match status" value="1"/>
</dbReference>
<organism evidence="13 14">
    <name type="scientific">Endobacterium cereale</name>
    <dbReference type="NCBI Taxonomy" id="2663029"/>
    <lineage>
        <taxon>Bacteria</taxon>
        <taxon>Pseudomonadati</taxon>
        <taxon>Pseudomonadota</taxon>
        <taxon>Alphaproteobacteria</taxon>
        <taxon>Hyphomicrobiales</taxon>
        <taxon>Rhizobiaceae</taxon>
        <taxon>Endobacterium</taxon>
    </lineage>
</organism>
<dbReference type="PANTHER" id="PTHR42837">
    <property type="entry name" value="REGULATOR OF SIGMA-E PROTEASE RSEP"/>
    <property type="match status" value="1"/>
</dbReference>
<dbReference type="Gene3D" id="2.30.42.10">
    <property type="match status" value="1"/>
</dbReference>
<feature type="transmembrane region" description="Helical" evidence="11">
    <location>
        <begin position="296"/>
        <end position="315"/>
    </location>
</feature>
<dbReference type="EMBL" id="WIXI01000035">
    <property type="protein sequence ID" value="MQY45587.1"/>
    <property type="molecule type" value="Genomic_DNA"/>
</dbReference>
<feature type="transmembrane region" description="Helical" evidence="11">
    <location>
        <begin position="351"/>
        <end position="369"/>
    </location>
</feature>
<feature type="domain" description="PDZ" evidence="12">
    <location>
        <begin position="124"/>
        <end position="203"/>
    </location>
</feature>
<evidence type="ECO:0000256" key="6">
    <source>
        <dbReference type="ARBA" id="ARBA00022801"/>
    </source>
</evidence>
<evidence type="ECO:0000256" key="8">
    <source>
        <dbReference type="ARBA" id="ARBA00022989"/>
    </source>
</evidence>
<dbReference type="InterPro" id="IPR004387">
    <property type="entry name" value="Pept_M50_Zn"/>
</dbReference>
<dbReference type="SMART" id="SM00228">
    <property type="entry name" value="PDZ"/>
    <property type="match status" value="1"/>
</dbReference>
<reference evidence="13 14" key="1">
    <citation type="submission" date="2019-11" db="EMBL/GenBank/DDBJ databases">
        <title>Genome analysis of Rhizobacterium cereale a novel genus and species isolated from maize roots in North Spain.</title>
        <authorList>
            <person name="Menendez E."/>
            <person name="Flores-Felix J.D."/>
            <person name="Ramirez-Bahena M.-H."/>
            <person name="Igual J.M."/>
            <person name="Garcia-Fraile P."/>
            <person name="Peix A."/>
            <person name="Velazquez E."/>
        </authorList>
    </citation>
    <scope>NUCLEOTIDE SEQUENCE [LARGE SCALE GENOMIC DNA]</scope>
    <source>
        <strain evidence="13 14">RZME27</strain>
    </source>
</reference>
<proteinExistence type="inferred from homology"/>
<dbReference type="PANTHER" id="PTHR42837:SF2">
    <property type="entry name" value="MEMBRANE METALLOPROTEASE ARASP2, CHLOROPLASTIC-RELATED"/>
    <property type="match status" value="1"/>
</dbReference>
<keyword evidence="10 11" id="KW-0472">Membrane</keyword>
<accession>A0A6A8A6V5</accession>
<keyword evidence="14" id="KW-1185">Reference proteome</keyword>
<comment type="subcellular location">
    <subcellularLocation>
        <location evidence="2">Membrane</location>
        <topology evidence="2">Multi-pass membrane protein</topology>
    </subcellularLocation>
</comment>
<evidence type="ECO:0000256" key="9">
    <source>
        <dbReference type="ARBA" id="ARBA00023049"/>
    </source>
</evidence>
<evidence type="ECO:0000256" key="3">
    <source>
        <dbReference type="ARBA" id="ARBA00007931"/>
    </source>
</evidence>
<evidence type="ECO:0000259" key="12">
    <source>
        <dbReference type="SMART" id="SM00228"/>
    </source>
</evidence>
<keyword evidence="9 11" id="KW-0482">Metalloprotease</keyword>
<dbReference type="InterPro" id="IPR036034">
    <property type="entry name" value="PDZ_sf"/>
</dbReference>
<dbReference type="AlphaFoldDB" id="A0A6A8A6V5"/>
<dbReference type="NCBIfam" id="TIGR00054">
    <property type="entry name" value="RIP metalloprotease RseP"/>
    <property type="match status" value="1"/>
</dbReference>
<feature type="transmembrane region" description="Helical" evidence="11">
    <location>
        <begin position="6"/>
        <end position="28"/>
    </location>
</feature>
<comment type="cofactor">
    <cofactor evidence="1 11">
        <name>Zn(2+)</name>
        <dbReference type="ChEBI" id="CHEBI:29105"/>
    </cofactor>
</comment>
<gene>
    <name evidence="13" type="primary">rseP</name>
    <name evidence="13" type="ORF">GAO09_05865</name>
</gene>
<dbReference type="SUPFAM" id="SSF50156">
    <property type="entry name" value="PDZ domain-like"/>
    <property type="match status" value="1"/>
</dbReference>
<sequence>MDGVMAVFGVLTGYIIPFILVLSVLVFVHEMGHYLVGRWSGIRVLAFSVGFGPELIGYTDGHGTRWKISAIPLGGYVKFYGDEDAASMPGADALAGMSEAERGQTLAGAKLWKRAATVAAGPIANFILAIAIFAVLFSVYGKIVADPVVAEVRPDSAAQVAGVTVGDRLVALDGHEVSTFDEVRRYVSIRPLVPIIVTVEREGSRLDLPMVPKREEITDQFGNKVELGLIGIVTNEQRGNFRVQQFSPGAAVIEGFKETGNIITGTGRYIANIFAGRMRADQIGGPIRIAETTGQMATLGFVAVLNFAAVISVSLGLMNLLPVPVLDGGHLLLYALEALRGRPLNARVQEIVFRLGFALILTLMVFATWNDTIGRWIG</sequence>
<evidence type="ECO:0000256" key="10">
    <source>
        <dbReference type="ARBA" id="ARBA00023136"/>
    </source>
</evidence>
<keyword evidence="8 11" id="KW-1133">Transmembrane helix</keyword>
<dbReference type="CDD" id="cd23081">
    <property type="entry name" value="cpPDZ_EcRseP-like"/>
    <property type="match status" value="1"/>
</dbReference>
<dbReference type="GO" id="GO:0016020">
    <property type="term" value="C:membrane"/>
    <property type="evidence" value="ECO:0007669"/>
    <property type="project" value="UniProtKB-SubCell"/>
</dbReference>
<dbReference type="InterPro" id="IPR001478">
    <property type="entry name" value="PDZ"/>
</dbReference>
<evidence type="ECO:0000256" key="2">
    <source>
        <dbReference type="ARBA" id="ARBA00004141"/>
    </source>
</evidence>
<protein>
    <recommendedName>
        <fullName evidence="11">Zinc metalloprotease</fullName>
        <ecNumber evidence="11">3.4.24.-</ecNumber>
    </recommendedName>
</protein>
<evidence type="ECO:0000313" key="14">
    <source>
        <dbReference type="Proteomes" id="UP000435138"/>
    </source>
</evidence>
<keyword evidence="11" id="KW-0479">Metal-binding</keyword>
<dbReference type="Pfam" id="PF17820">
    <property type="entry name" value="PDZ_6"/>
    <property type="match status" value="1"/>
</dbReference>
<evidence type="ECO:0000256" key="11">
    <source>
        <dbReference type="RuleBase" id="RU362031"/>
    </source>
</evidence>
<feature type="transmembrane region" description="Helical" evidence="11">
    <location>
        <begin position="119"/>
        <end position="140"/>
    </location>
</feature>
<dbReference type="GO" id="GO:0046872">
    <property type="term" value="F:metal ion binding"/>
    <property type="evidence" value="ECO:0007669"/>
    <property type="project" value="UniProtKB-KW"/>
</dbReference>
<keyword evidence="5 11" id="KW-0812">Transmembrane</keyword>
<dbReference type="EC" id="3.4.24.-" evidence="11"/>
<dbReference type="InterPro" id="IPR008915">
    <property type="entry name" value="Peptidase_M50"/>
</dbReference>
<comment type="similarity">
    <text evidence="3 11">Belongs to the peptidase M50B family.</text>
</comment>
<dbReference type="Proteomes" id="UP000435138">
    <property type="component" value="Unassembled WGS sequence"/>
</dbReference>